<dbReference type="GO" id="GO:0003676">
    <property type="term" value="F:nucleic acid binding"/>
    <property type="evidence" value="ECO:0007669"/>
    <property type="project" value="InterPro"/>
</dbReference>
<evidence type="ECO:0000313" key="2">
    <source>
        <dbReference type="EMBL" id="OGG04542.1"/>
    </source>
</evidence>
<gene>
    <name evidence="2" type="ORF">A3F83_02250</name>
</gene>
<dbReference type="GO" id="GO:0008270">
    <property type="term" value="F:zinc ion binding"/>
    <property type="evidence" value="ECO:0007669"/>
    <property type="project" value="InterPro"/>
</dbReference>
<dbReference type="GO" id="GO:0004519">
    <property type="term" value="F:endonuclease activity"/>
    <property type="evidence" value="ECO:0007669"/>
    <property type="project" value="InterPro"/>
</dbReference>
<dbReference type="Pfam" id="PF01844">
    <property type="entry name" value="HNH"/>
    <property type="match status" value="1"/>
</dbReference>
<dbReference type="InterPro" id="IPR002711">
    <property type="entry name" value="HNH"/>
</dbReference>
<dbReference type="Gene3D" id="1.10.30.50">
    <property type="match status" value="1"/>
</dbReference>
<name>A0A1F5YXC2_9BACT</name>
<reference evidence="2 3" key="1">
    <citation type="journal article" date="2016" name="Nat. Commun.">
        <title>Thousands of microbial genomes shed light on interconnected biogeochemical processes in an aquifer system.</title>
        <authorList>
            <person name="Anantharaman K."/>
            <person name="Brown C.T."/>
            <person name="Hug L.A."/>
            <person name="Sharon I."/>
            <person name="Castelle C.J."/>
            <person name="Probst A.J."/>
            <person name="Thomas B.C."/>
            <person name="Singh A."/>
            <person name="Wilkins M.J."/>
            <person name="Karaoz U."/>
            <person name="Brodie E.L."/>
            <person name="Williams K.H."/>
            <person name="Hubbard S.S."/>
            <person name="Banfield J.F."/>
        </authorList>
    </citation>
    <scope>NUCLEOTIDE SEQUENCE [LARGE SCALE GENOMIC DNA]</scope>
</reference>
<sequence length="119" mass="12886">MKCSKCGLPLDPGQLRETPTAGDCWPVCKTCRSGEKPVFAYSRQTLLRTLYGAGRSISACHACGLQDKLELHWIRPLAAGGRPESNNLLALCRACHDKAHAGARIIGRAAVVVRKTKTE</sequence>
<protein>
    <recommendedName>
        <fullName evidence="1">HNH domain-containing protein</fullName>
    </recommendedName>
</protein>
<accession>A0A1F5YXC2</accession>
<dbReference type="CDD" id="cd00085">
    <property type="entry name" value="HNHc"/>
    <property type="match status" value="1"/>
</dbReference>
<dbReference type="EMBL" id="MFIX01000116">
    <property type="protein sequence ID" value="OGG04542.1"/>
    <property type="molecule type" value="Genomic_DNA"/>
</dbReference>
<evidence type="ECO:0000313" key="3">
    <source>
        <dbReference type="Proteomes" id="UP000179129"/>
    </source>
</evidence>
<dbReference type="AlphaFoldDB" id="A0A1F5YXC2"/>
<dbReference type="InterPro" id="IPR003615">
    <property type="entry name" value="HNH_nuc"/>
</dbReference>
<organism evidence="2 3">
    <name type="scientific">Candidatus Glassbacteria bacterium RIFCSPLOWO2_12_FULL_58_11</name>
    <dbReference type="NCBI Taxonomy" id="1817867"/>
    <lineage>
        <taxon>Bacteria</taxon>
        <taxon>Candidatus Glassiibacteriota</taxon>
    </lineage>
</organism>
<dbReference type="STRING" id="1817867.A3F83_02250"/>
<comment type="caution">
    <text evidence="2">The sequence shown here is derived from an EMBL/GenBank/DDBJ whole genome shotgun (WGS) entry which is preliminary data.</text>
</comment>
<dbReference type="Proteomes" id="UP000179129">
    <property type="component" value="Unassembled WGS sequence"/>
</dbReference>
<evidence type="ECO:0000259" key="1">
    <source>
        <dbReference type="Pfam" id="PF01844"/>
    </source>
</evidence>
<proteinExistence type="predicted"/>
<feature type="domain" description="HNH" evidence="1">
    <location>
        <begin position="60"/>
        <end position="101"/>
    </location>
</feature>